<dbReference type="GO" id="GO:0004672">
    <property type="term" value="F:protein kinase activity"/>
    <property type="evidence" value="ECO:0007669"/>
    <property type="project" value="InterPro"/>
</dbReference>
<dbReference type="InterPro" id="IPR000719">
    <property type="entry name" value="Prot_kinase_dom"/>
</dbReference>
<protein>
    <submittedName>
        <fullName evidence="3">CK1/CK1 protein kinase</fullName>
    </submittedName>
</protein>
<sequence length="541" mass="61246">MSISDEPIPRQVANWWLGENLGSGYSGSIFRAQHLHTGQVVALKLQRVNHECPTNRYERHLYPSLQGGKGMPTLWASGVQGCWDYLAIDLLGASLDNLYRKSGKEMMDLGTVCSIAMQVISRLDLMHARGILHRDIQLGNCVIGLPPNEKIIYMIDFGFSKRYIDPYTKRHIPDSKAKRDFIGNYWFSSVAVHCRGKVPSRRDDLEAAALMFIHLLTPRGLTWTRNGVPKSDSAHERLKREKRSATPEDLCRGLPSEFEEFLRYCRRLKFQETPDYARWIEEFRLLAVEQGYSGSDNFLWPPPKPQKQIRSMNTPLRTRMPALEPDAFQGILNDLRKLDLVERPVLGDRKNIEEAVRLAQQDARNGDASQTTTTKEVIEISDSEDETIPPPFLTPKAHRLAKLTSKASEATSNAALAELVRDFIEVLQCNSSRTLTKEAFHFLDVLYKQLADPAVFVTPLRTSRQRSNRELIEDQDAPHIKLGVVARLRKEVGSARSNKSMAEMVADFGKVTNKSSGRTITKDGFAFLEGLSGRLVVLEQR</sequence>
<dbReference type="Proteomes" id="UP000807353">
    <property type="component" value="Unassembled WGS sequence"/>
</dbReference>
<dbReference type="PANTHER" id="PTHR11909">
    <property type="entry name" value="CASEIN KINASE-RELATED"/>
    <property type="match status" value="1"/>
</dbReference>
<keyword evidence="1" id="KW-0547">Nucleotide-binding</keyword>
<dbReference type="Gene3D" id="1.10.510.10">
    <property type="entry name" value="Transferase(Phosphotransferase) domain 1"/>
    <property type="match status" value="1"/>
</dbReference>
<proteinExistence type="predicted"/>
<dbReference type="Pfam" id="PF00069">
    <property type="entry name" value="Pkinase"/>
    <property type="match status" value="1"/>
</dbReference>
<keyword evidence="3" id="KW-0808">Transferase</keyword>
<dbReference type="InterPro" id="IPR017441">
    <property type="entry name" value="Protein_kinase_ATP_BS"/>
</dbReference>
<reference evidence="3" key="1">
    <citation type="submission" date="2020-11" db="EMBL/GenBank/DDBJ databases">
        <authorList>
            <consortium name="DOE Joint Genome Institute"/>
            <person name="Ahrendt S."/>
            <person name="Riley R."/>
            <person name="Andreopoulos W."/>
            <person name="Labutti K."/>
            <person name="Pangilinan J."/>
            <person name="Ruiz-Duenas F.J."/>
            <person name="Barrasa J.M."/>
            <person name="Sanchez-Garcia M."/>
            <person name="Camarero S."/>
            <person name="Miyauchi S."/>
            <person name="Serrano A."/>
            <person name="Linde D."/>
            <person name="Babiker R."/>
            <person name="Drula E."/>
            <person name="Ayuso-Fernandez I."/>
            <person name="Pacheco R."/>
            <person name="Padilla G."/>
            <person name="Ferreira P."/>
            <person name="Barriuso J."/>
            <person name="Kellner H."/>
            <person name="Castanera R."/>
            <person name="Alfaro M."/>
            <person name="Ramirez L."/>
            <person name="Pisabarro A.G."/>
            <person name="Kuo A."/>
            <person name="Tritt A."/>
            <person name="Lipzen A."/>
            <person name="He G."/>
            <person name="Yan M."/>
            <person name="Ng V."/>
            <person name="Cullen D."/>
            <person name="Martin F."/>
            <person name="Rosso M.-N."/>
            <person name="Henrissat B."/>
            <person name="Hibbett D."/>
            <person name="Martinez A.T."/>
            <person name="Grigoriev I.V."/>
        </authorList>
    </citation>
    <scope>NUCLEOTIDE SEQUENCE</scope>
    <source>
        <strain evidence="3">CBS 247.69</strain>
    </source>
</reference>
<evidence type="ECO:0000259" key="2">
    <source>
        <dbReference type="PROSITE" id="PS50011"/>
    </source>
</evidence>
<keyword evidence="4" id="KW-1185">Reference proteome</keyword>
<keyword evidence="3" id="KW-0418">Kinase</keyword>
<gene>
    <name evidence="3" type="ORF">BDZ94DRAFT_1245740</name>
</gene>
<dbReference type="CDD" id="cd14016">
    <property type="entry name" value="STKc_CK1"/>
    <property type="match status" value="1"/>
</dbReference>
<evidence type="ECO:0000313" key="4">
    <source>
        <dbReference type="Proteomes" id="UP000807353"/>
    </source>
</evidence>
<evidence type="ECO:0000313" key="3">
    <source>
        <dbReference type="EMBL" id="KAF9468576.1"/>
    </source>
</evidence>
<dbReference type="SMART" id="SM00220">
    <property type="entry name" value="S_TKc"/>
    <property type="match status" value="1"/>
</dbReference>
<dbReference type="EMBL" id="MU150232">
    <property type="protein sequence ID" value="KAF9468576.1"/>
    <property type="molecule type" value="Genomic_DNA"/>
</dbReference>
<dbReference type="InterPro" id="IPR011009">
    <property type="entry name" value="Kinase-like_dom_sf"/>
</dbReference>
<dbReference type="PROSITE" id="PS00107">
    <property type="entry name" value="PROTEIN_KINASE_ATP"/>
    <property type="match status" value="1"/>
</dbReference>
<organism evidence="3 4">
    <name type="scientific">Collybia nuda</name>
    <dbReference type="NCBI Taxonomy" id="64659"/>
    <lineage>
        <taxon>Eukaryota</taxon>
        <taxon>Fungi</taxon>
        <taxon>Dikarya</taxon>
        <taxon>Basidiomycota</taxon>
        <taxon>Agaricomycotina</taxon>
        <taxon>Agaricomycetes</taxon>
        <taxon>Agaricomycetidae</taxon>
        <taxon>Agaricales</taxon>
        <taxon>Tricholomatineae</taxon>
        <taxon>Clitocybaceae</taxon>
        <taxon>Collybia</taxon>
    </lineage>
</organism>
<dbReference type="SUPFAM" id="SSF56112">
    <property type="entry name" value="Protein kinase-like (PK-like)"/>
    <property type="match status" value="1"/>
</dbReference>
<feature type="domain" description="Protein kinase" evidence="2">
    <location>
        <begin position="15"/>
        <end position="285"/>
    </location>
</feature>
<dbReference type="OrthoDB" id="5979581at2759"/>
<dbReference type="InterPro" id="IPR050235">
    <property type="entry name" value="CK1_Ser-Thr_kinase"/>
</dbReference>
<evidence type="ECO:0000256" key="1">
    <source>
        <dbReference type="PROSITE-ProRule" id="PRU10141"/>
    </source>
</evidence>
<keyword evidence="1" id="KW-0067">ATP-binding</keyword>
<accession>A0A9P6CJB0</accession>
<dbReference type="PROSITE" id="PS50011">
    <property type="entry name" value="PROTEIN_KINASE_DOM"/>
    <property type="match status" value="1"/>
</dbReference>
<dbReference type="AlphaFoldDB" id="A0A9P6CJB0"/>
<comment type="caution">
    <text evidence="3">The sequence shown here is derived from an EMBL/GenBank/DDBJ whole genome shotgun (WGS) entry which is preliminary data.</text>
</comment>
<name>A0A9P6CJB0_9AGAR</name>
<feature type="binding site" evidence="1">
    <location>
        <position position="44"/>
    </location>
    <ligand>
        <name>ATP</name>
        <dbReference type="ChEBI" id="CHEBI:30616"/>
    </ligand>
</feature>
<dbReference type="GO" id="GO:0005524">
    <property type="term" value="F:ATP binding"/>
    <property type="evidence" value="ECO:0007669"/>
    <property type="project" value="UniProtKB-UniRule"/>
</dbReference>